<gene>
    <name evidence="2" type="ORF">BN9_056420</name>
</gene>
<proteinExistence type="predicted"/>
<keyword evidence="1" id="KW-0472">Membrane</keyword>
<dbReference type="AlphaFoldDB" id="A0A024GDH2"/>
<evidence type="ECO:0000313" key="3">
    <source>
        <dbReference type="Proteomes" id="UP000053237"/>
    </source>
</evidence>
<dbReference type="Proteomes" id="UP000053237">
    <property type="component" value="Unassembled WGS sequence"/>
</dbReference>
<accession>A0A024GDH2</accession>
<dbReference type="EMBL" id="CAIX01000080">
    <property type="protein sequence ID" value="CCI44818.1"/>
    <property type="molecule type" value="Genomic_DNA"/>
</dbReference>
<keyword evidence="1" id="KW-1133">Transmembrane helix</keyword>
<protein>
    <submittedName>
        <fullName evidence="2">Uncharacterized protein</fullName>
    </submittedName>
</protein>
<dbReference type="OrthoDB" id="157651at2759"/>
<name>A0A024GDH2_9STRA</name>
<keyword evidence="1" id="KW-0812">Transmembrane</keyword>
<comment type="caution">
    <text evidence="2">The sequence shown here is derived from an EMBL/GenBank/DDBJ whole genome shotgun (WGS) entry which is preliminary data.</text>
</comment>
<evidence type="ECO:0000313" key="2">
    <source>
        <dbReference type="EMBL" id="CCI44818.1"/>
    </source>
</evidence>
<keyword evidence="3" id="KW-1185">Reference proteome</keyword>
<feature type="transmembrane region" description="Helical" evidence="1">
    <location>
        <begin position="48"/>
        <end position="70"/>
    </location>
</feature>
<organism evidence="2 3">
    <name type="scientific">Albugo candida</name>
    <dbReference type="NCBI Taxonomy" id="65357"/>
    <lineage>
        <taxon>Eukaryota</taxon>
        <taxon>Sar</taxon>
        <taxon>Stramenopiles</taxon>
        <taxon>Oomycota</taxon>
        <taxon>Peronosporomycetes</taxon>
        <taxon>Albuginales</taxon>
        <taxon>Albuginaceae</taxon>
        <taxon>Albugo</taxon>
    </lineage>
</organism>
<evidence type="ECO:0000256" key="1">
    <source>
        <dbReference type="SAM" id="Phobius"/>
    </source>
</evidence>
<reference evidence="2 3" key="1">
    <citation type="submission" date="2012-05" db="EMBL/GenBank/DDBJ databases">
        <title>Recombination and specialization in a pathogen metapopulation.</title>
        <authorList>
            <person name="Gardiner A."/>
            <person name="Kemen E."/>
            <person name="Schultz-Larsen T."/>
            <person name="MacLean D."/>
            <person name="Van Oosterhout C."/>
            <person name="Jones J.D.G."/>
        </authorList>
    </citation>
    <scope>NUCLEOTIDE SEQUENCE [LARGE SCALE GENOMIC DNA]</scope>
    <source>
        <strain evidence="2 3">Ac Nc2</strain>
    </source>
</reference>
<dbReference type="InParanoid" id="A0A024GDH2"/>
<sequence length="81" mass="9018">MLGQITKKVTQKIVKANGSRNISRSSMRMGGDEHHQHYVFEGDFSRKWVTGLAIGVVGGGVGIPFALVKYQNWKNGFPRKD</sequence>